<dbReference type="PANTHER" id="PTHR47326:SF1">
    <property type="entry name" value="HTH PSQ-TYPE DOMAIN-CONTAINING PROTEIN"/>
    <property type="match status" value="1"/>
</dbReference>
<dbReference type="Gene3D" id="3.30.420.10">
    <property type="entry name" value="Ribonuclease H-like superfamily/Ribonuclease H"/>
    <property type="match status" value="1"/>
</dbReference>
<sequence length="101" mass="12127">MMVAQLTMPVLRRPVREYLNEEYPGRWIGKLASILWPPRSPDLNPLDFFYWGCLKDRVYTKPISTLDELHHRITQATNHINSRRYARRIKNIFFKAMSCLY</sequence>
<evidence type="ECO:0000313" key="1">
    <source>
        <dbReference type="EMBL" id="GBP48502.1"/>
    </source>
</evidence>
<protein>
    <recommendedName>
        <fullName evidence="3">Tc1-like transposase DDE domain-containing protein</fullName>
    </recommendedName>
</protein>
<comment type="caution">
    <text evidence="1">The sequence shown here is derived from an EMBL/GenBank/DDBJ whole genome shotgun (WGS) entry which is preliminary data.</text>
</comment>
<dbReference type="Proteomes" id="UP000299102">
    <property type="component" value="Unassembled WGS sequence"/>
</dbReference>
<dbReference type="OrthoDB" id="7902892at2759"/>
<dbReference type="PANTHER" id="PTHR47326">
    <property type="entry name" value="TRANSPOSABLE ELEMENT TC3 TRANSPOSASE-LIKE PROTEIN"/>
    <property type="match status" value="1"/>
</dbReference>
<name>A0A4C1WDG5_EUMVA</name>
<accession>A0A4C1WDG5</accession>
<dbReference type="InterPro" id="IPR036397">
    <property type="entry name" value="RNaseH_sf"/>
</dbReference>
<dbReference type="GO" id="GO:0003676">
    <property type="term" value="F:nucleic acid binding"/>
    <property type="evidence" value="ECO:0007669"/>
    <property type="project" value="InterPro"/>
</dbReference>
<evidence type="ECO:0008006" key="3">
    <source>
        <dbReference type="Google" id="ProtNLM"/>
    </source>
</evidence>
<reference evidence="1 2" key="1">
    <citation type="journal article" date="2019" name="Commun. Biol.">
        <title>The bagworm genome reveals a unique fibroin gene that provides high tensile strength.</title>
        <authorList>
            <person name="Kono N."/>
            <person name="Nakamura H."/>
            <person name="Ohtoshi R."/>
            <person name="Tomita M."/>
            <person name="Numata K."/>
            <person name="Arakawa K."/>
        </authorList>
    </citation>
    <scope>NUCLEOTIDE SEQUENCE [LARGE SCALE GENOMIC DNA]</scope>
</reference>
<gene>
    <name evidence="1" type="ORF">EVAR_16171_1</name>
</gene>
<proteinExistence type="predicted"/>
<dbReference type="EMBL" id="BGZK01000525">
    <property type="protein sequence ID" value="GBP48502.1"/>
    <property type="molecule type" value="Genomic_DNA"/>
</dbReference>
<organism evidence="1 2">
    <name type="scientific">Eumeta variegata</name>
    <name type="common">Bagworm moth</name>
    <name type="synonym">Eumeta japonica</name>
    <dbReference type="NCBI Taxonomy" id="151549"/>
    <lineage>
        <taxon>Eukaryota</taxon>
        <taxon>Metazoa</taxon>
        <taxon>Ecdysozoa</taxon>
        <taxon>Arthropoda</taxon>
        <taxon>Hexapoda</taxon>
        <taxon>Insecta</taxon>
        <taxon>Pterygota</taxon>
        <taxon>Neoptera</taxon>
        <taxon>Endopterygota</taxon>
        <taxon>Lepidoptera</taxon>
        <taxon>Glossata</taxon>
        <taxon>Ditrysia</taxon>
        <taxon>Tineoidea</taxon>
        <taxon>Psychidae</taxon>
        <taxon>Oiketicinae</taxon>
        <taxon>Eumeta</taxon>
    </lineage>
</organism>
<keyword evidence="2" id="KW-1185">Reference proteome</keyword>
<dbReference type="AlphaFoldDB" id="A0A4C1WDG5"/>
<evidence type="ECO:0000313" key="2">
    <source>
        <dbReference type="Proteomes" id="UP000299102"/>
    </source>
</evidence>
<dbReference type="STRING" id="151549.A0A4C1WDG5"/>